<dbReference type="InterPro" id="IPR001034">
    <property type="entry name" value="DeoR_HTH"/>
</dbReference>
<dbReference type="RefSeq" id="WP_085237198.1">
    <property type="nucleotide sequence ID" value="NZ_CP020773.1"/>
</dbReference>
<keyword evidence="1" id="KW-0423">Lactose metabolism</keyword>
<dbReference type="InterPro" id="IPR037171">
    <property type="entry name" value="NagB/RpiA_transferase-like"/>
</dbReference>
<dbReference type="AlphaFoldDB" id="A0AAC9RTW3"/>
<dbReference type="InterPro" id="IPR036390">
    <property type="entry name" value="WH_DNA-bd_sf"/>
</dbReference>
<feature type="domain" description="HTH deoR-type" evidence="5">
    <location>
        <begin position="2"/>
        <end position="57"/>
    </location>
</feature>
<dbReference type="EMBL" id="CP020773">
    <property type="protein sequence ID" value="ARJ50720.1"/>
    <property type="molecule type" value="Genomic_DNA"/>
</dbReference>
<dbReference type="SUPFAM" id="SSF100950">
    <property type="entry name" value="NagB/RpiA/CoA transferase-like"/>
    <property type="match status" value="1"/>
</dbReference>
<dbReference type="PANTHER" id="PTHR30363">
    <property type="entry name" value="HTH-TYPE TRANSCRIPTIONAL REGULATOR SRLR-RELATED"/>
    <property type="match status" value="1"/>
</dbReference>
<dbReference type="Pfam" id="PF00455">
    <property type="entry name" value="DeoRC"/>
    <property type="match status" value="1"/>
</dbReference>
<dbReference type="GO" id="GO:0003677">
    <property type="term" value="F:DNA binding"/>
    <property type="evidence" value="ECO:0007669"/>
    <property type="project" value="UniProtKB-KW"/>
</dbReference>
<evidence type="ECO:0000256" key="2">
    <source>
        <dbReference type="ARBA" id="ARBA00023015"/>
    </source>
</evidence>
<evidence type="ECO:0000256" key="4">
    <source>
        <dbReference type="ARBA" id="ARBA00023163"/>
    </source>
</evidence>
<dbReference type="Gene3D" id="1.10.10.10">
    <property type="entry name" value="Winged helix-like DNA-binding domain superfamily/Winged helix DNA-binding domain"/>
    <property type="match status" value="1"/>
</dbReference>
<evidence type="ECO:0000313" key="7">
    <source>
        <dbReference type="Proteomes" id="UP000242864"/>
    </source>
</evidence>
<reference evidence="6 7" key="1">
    <citation type="submission" date="2017-04" db="EMBL/GenBank/DDBJ databases">
        <authorList>
            <person name="Veseli I.A."/>
            <person name="Tang C."/>
            <person name="Pombert J.-F."/>
        </authorList>
    </citation>
    <scope>NUCLEOTIDE SEQUENCE [LARGE SCALE GENOMIC DNA]</scope>
    <source>
        <strain evidence="6 7">ATCC 700373</strain>
    </source>
</reference>
<dbReference type="PRINTS" id="PR00037">
    <property type="entry name" value="HTHLACR"/>
</dbReference>
<dbReference type="GO" id="GO:0005988">
    <property type="term" value="P:lactose metabolic process"/>
    <property type="evidence" value="ECO:0007669"/>
    <property type="project" value="UniProtKB-KW"/>
</dbReference>
<evidence type="ECO:0000313" key="6">
    <source>
        <dbReference type="EMBL" id="ARJ50720.1"/>
    </source>
</evidence>
<dbReference type="SUPFAM" id="SSF46785">
    <property type="entry name" value="Winged helix' DNA-binding domain"/>
    <property type="match status" value="1"/>
</dbReference>
<dbReference type="Gene3D" id="3.40.50.1360">
    <property type="match status" value="1"/>
</dbReference>
<dbReference type="InterPro" id="IPR036388">
    <property type="entry name" value="WH-like_DNA-bd_sf"/>
</dbReference>
<sequence>MKAKRIFEIERFINDKTAVTLDELSQHFNVSINTIRRDINQLVHLNKVKKVYGGVKSVNTSHSSAIDFNARNIEYSEEKKHIGKLAAQKLVAGDVVYIDTGTTTMHILDYVDKSLPLTVITNSLDVINKASQFDEMDLFVIGEQFKKTTRSFIGIDAHSLLNKMNIEKAFMAATGINVTNGLSNSELEENDIKQIVMKKSKQKFICVDSSKMNKSTLLTYAPLECVCSIITNQPLPDNISEFASQHDIEVLY</sequence>
<evidence type="ECO:0000256" key="1">
    <source>
        <dbReference type="ARBA" id="ARBA00022736"/>
    </source>
</evidence>
<keyword evidence="4" id="KW-0804">Transcription</keyword>
<accession>A0AAC9RTW3</accession>
<protein>
    <recommendedName>
        <fullName evidence="5">HTH deoR-type domain-containing protein</fullName>
    </recommendedName>
</protein>
<name>A0AAC9RTW3_9STAP</name>
<organism evidence="6 7">
    <name type="scientific">Staphylococcus lutrae</name>
    <dbReference type="NCBI Taxonomy" id="155085"/>
    <lineage>
        <taxon>Bacteria</taxon>
        <taxon>Bacillati</taxon>
        <taxon>Bacillota</taxon>
        <taxon>Bacilli</taxon>
        <taxon>Bacillales</taxon>
        <taxon>Staphylococcaceae</taxon>
        <taxon>Staphylococcus</taxon>
    </lineage>
</organism>
<dbReference type="PROSITE" id="PS51000">
    <property type="entry name" value="HTH_DEOR_2"/>
    <property type="match status" value="1"/>
</dbReference>
<dbReference type="SMART" id="SM01134">
    <property type="entry name" value="DeoRC"/>
    <property type="match status" value="1"/>
</dbReference>
<dbReference type="PANTHER" id="PTHR30363:SF60">
    <property type="entry name" value="HTH-TYPE TRANSCRIPTIONAL REGULATOR IOLR"/>
    <property type="match status" value="1"/>
</dbReference>
<gene>
    <name evidence="6" type="ORF">B5P37_04990</name>
</gene>
<dbReference type="KEGG" id="slz:B5P37_04990"/>
<dbReference type="InterPro" id="IPR018356">
    <property type="entry name" value="Tscrpt_reg_HTH_DeoR_CS"/>
</dbReference>
<evidence type="ECO:0000256" key="3">
    <source>
        <dbReference type="ARBA" id="ARBA00023125"/>
    </source>
</evidence>
<evidence type="ECO:0000259" key="5">
    <source>
        <dbReference type="PROSITE" id="PS51000"/>
    </source>
</evidence>
<keyword evidence="2" id="KW-0805">Transcription regulation</keyword>
<keyword evidence="3" id="KW-0238">DNA-binding</keyword>
<dbReference type="GO" id="GO:0003700">
    <property type="term" value="F:DNA-binding transcription factor activity"/>
    <property type="evidence" value="ECO:0007669"/>
    <property type="project" value="InterPro"/>
</dbReference>
<dbReference type="PROSITE" id="PS00894">
    <property type="entry name" value="HTH_DEOR_1"/>
    <property type="match status" value="1"/>
</dbReference>
<dbReference type="InterPro" id="IPR014036">
    <property type="entry name" value="DeoR-like_C"/>
</dbReference>
<proteinExistence type="predicted"/>
<keyword evidence="7" id="KW-1185">Reference proteome</keyword>
<dbReference type="Pfam" id="PF08220">
    <property type="entry name" value="HTH_DeoR"/>
    <property type="match status" value="1"/>
</dbReference>
<dbReference type="Proteomes" id="UP000242864">
    <property type="component" value="Chromosome"/>
</dbReference>
<dbReference type="InterPro" id="IPR050313">
    <property type="entry name" value="Carb_Metab_HTH_regulators"/>
</dbReference>
<dbReference type="SMART" id="SM00420">
    <property type="entry name" value="HTH_DEOR"/>
    <property type="match status" value="1"/>
</dbReference>